<feature type="coiled-coil region" evidence="7">
    <location>
        <begin position="85"/>
        <end position="155"/>
    </location>
</feature>
<keyword evidence="12" id="KW-1185">Reference proteome</keyword>
<evidence type="ECO:0000259" key="10">
    <source>
        <dbReference type="PROSITE" id="PS50102"/>
    </source>
</evidence>
<dbReference type="Pfam" id="PF00076">
    <property type="entry name" value="RRM_1"/>
    <property type="match status" value="1"/>
</dbReference>
<dbReference type="InterPro" id="IPR012677">
    <property type="entry name" value="Nucleotide-bd_a/b_plait_sf"/>
</dbReference>
<proteinExistence type="inferred from homology"/>
<evidence type="ECO:0000313" key="11">
    <source>
        <dbReference type="EMBL" id="KAI5068574.1"/>
    </source>
</evidence>
<comment type="caution">
    <text evidence="11">The sequence shown here is derived from an EMBL/GenBank/DDBJ whole genome shotgun (WGS) entry which is preliminary data.</text>
</comment>
<evidence type="ECO:0000259" key="9">
    <source>
        <dbReference type="PROSITE" id="PS50020"/>
    </source>
</evidence>
<evidence type="ECO:0000313" key="12">
    <source>
        <dbReference type="Proteomes" id="UP000886520"/>
    </source>
</evidence>
<dbReference type="EMBL" id="JABFUD020000016">
    <property type="protein sequence ID" value="KAI5068574.1"/>
    <property type="molecule type" value="Genomic_DNA"/>
</dbReference>
<dbReference type="PANTHER" id="PTHR33405">
    <property type="entry name" value="PROTEIN FLX-LIKE 2"/>
    <property type="match status" value="1"/>
</dbReference>
<dbReference type="Gene3D" id="2.20.70.10">
    <property type="match status" value="1"/>
</dbReference>
<feature type="region of interest" description="Disordered" evidence="8">
    <location>
        <begin position="1"/>
        <end position="62"/>
    </location>
</feature>
<dbReference type="Gene3D" id="3.30.70.330">
    <property type="match status" value="1"/>
</dbReference>
<keyword evidence="6" id="KW-0694">RNA-binding</keyword>
<feature type="domain" description="RRM" evidence="10">
    <location>
        <begin position="445"/>
        <end position="523"/>
    </location>
</feature>
<keyword evidence="5" id="KW-0287">Flowering</keyword>
<feature type="compositionally biased region" description="Low complexity" evidence="8">
    <location>
        <begin position="529"/>
        <end position="539"/>
    </location>
</feature>
<evidence type="ECO:0000256" key="5">
    <source>
        <dbReference type="ARBA" id="ARBA00023089"/>
    </source>
</evidence>
<evidence type="ECO:0000256" key="7">
    <source>
        <dbReference type="SAM" id="Coils"/>
    </source>
</evidence>
<dbReference type="SMART" id="SM00456">
    <property type="entry name" value="WW"/>
    <property type="match status" value="1"/>
</dbReference>
<accession>A0A9D4ZB57</accession>
<reference evidence="11" key="1">
    <citation type="submission" date="2021-01" db="EMBL/GenBank/DDBJ databases">
        <title>Adiantum capillus-veneris genome.</title>
        <authorList>
            <person name="Fang Y."/>
            <person name="Liao Q."/>
        </authorList>
    </citation>
    <scope>NUCLEOTIDE SEQUENCE</scope>
    <source>
        <strain evidence="11">H3</strain>
        <tissue evidence="11">Leaf</tissue>
    </source>
</reference>
<evidence type="ECO:0000256" key="8">
    <source>
        <dbReference type="SAM" id="MobiDB-lite"/>
    </source>
</evidence>
<dbReference type="OrthoDB" id="410044at2759"/>
<dbReference type="Pfam" id="PF00397">
    <property type="entry name" value="WW"/>
    <property type="match status" value="1"/>
</dbReference>
<feature type="compositionally biased region" description="Basic and acidic residues" evidence="8">
    <location>
        <begin position="9"/>
        <end position="24"/>
    </location>
</feature>
<dbReference type="SUPFAM" id="SSF51045">
    <property type="entry name" value="WW domain"/>
    <property type="match status" value="1"/>
</dbReference>
<feature type="coiled-coil region" evidence="7">
    <location>
        <begin position="184"/>
        <end position="284"/>
    </location>
</feature>
<gene>
    <name evidence="11" type="ORF">GOP47_0016919</name>
</gene>
<dbReference type="PROSITE" id="PS50102">
    <property type="entry name" value="RRM"/>
    <property type="match status" value="1"/>
</dbReference>
<dbReference type="GO" id="GO:0030154">
    <property type="term" value="P:cell differentiation"/>
    <property type="evidence" value="ECO:0007669"/>
    <property type="project" value="UniProtKB-KW"/>
</dbReference>
<sequence length="560" mass="61388">MAGRGPRHFPKDSPHSRDGHHVKEGPLLVLSPNHSSAPVLSHQSRPDLEAPPNLMGSHGLPTPPLPVEQKMAAQQAEIQRLIGENQRLAVTHVALRQELAAAQQEVMRLQQSRSANDTEKEQRLNITQVALRQELADSKQEVNKLQETLLAVHAEKDQHLRASMEKSARLEAELKGMDVMKADFDKVRLDREELLARLEHLSAELKKIPVMDQEIVTLRREVDELRQRHQQARMDFELQKKLNLEHVEHQQAMEKSAFAMTREIERLRADLVNAERRHHAYLSATGGSTAAPSFQKSGPTAAAYDNNYGASQDALKGSSSENKSVVDISKYGVGVEPSDSRLPKMAASVNADQAGDWSKHAAPNGRSFYYNVATGATQWDKPSTAAGAVDANSAHQRQVQQVQGSATPDLNSDLTPSQHQQQVQQAVSPAAMQASKQSQSGSLGVTLLVLGLSEGISDRDLASLFHPYGAILYAKVMLDAKSAQHQFYGIVTMENAQAAEAAAVAVTGMFILGRRIKVEVQTREQGAPHQGHSQHMMQQGGVGPMRTHHRAGGPAGHWPY</sequence>
<dbReference type="InterPro" id="IPR001202">
    <property type="entry name" value="WW_dom"/>
</dbReference>
<dbReference type="SMART" id="SM00360">
    <property type="entry name" value="RRM"/>
    <property type="match status" value="1"/>
</dbReference>
<comment type="similarity">
    <text evidence="1">Belongs to the FLX family.</text>
</comment>
<protein>
    <submittedName>
        <fullName evidence="11">Uncharacterized protein</fullName>
    </submittedName>
</protein>
<evidence type="ECO:0000256" key="2">
    <source>
        <dbReference type="ARBA" id="ARBA00022473"/>
    </source>
</evidence>
<dbReference type="InterPro" id="IPR000504">
    <property type="entry name" value="RRM_dom"/>
</dbReference>
<dbReference type="GO" id="GO:0003723">
    <property type="term" value="F:RNA binding"/>
    <property type="evidence" value="ECO:0007669"/>
    <property type="project" value="UniProtKB-UniRule"/>
</dbReference>
<organism evidence="11 12">
    <name type="scientific">Adiantum capillus-veneris</name>
    <name type="common">Maidenhair fern</name>
    <dbReference type="NCBI Taxonomy" id="13818"/>
    <lineage>
        <taxon>Eukaryota</taxon>
        <taxon>Viridiplantae</taxon>
        <taxon>Streptophyta</taxon>
        <taxon>Embryophyta</taxon>
        <taxon>Tracheophyta</taxon>
        <taxon>Polypodiopsida</taxon>
        <taxon>Polypodiidae</taxon>
        <taxon>Polypodiales</taxon>
        <taxon>Pteridineae</taxon>
        <taxon>Pteridaceae</taxon>
        <taxon>Vittarioideae</taxon>
        <taxon>Adiantum</taxon>
    </lineage>
</organism>
<evidence type="ECO:0000256" key="3">
    <source>
        <dbReference type="ARBA" id="ARBA00022782"/>
    </source>
</evidence>
<dbReference type="PROSITE" id="PS50020">
    <property type="entry name" value="WW_DOMAIN_2"/>
    <property type="match status" value="1"/>
</dbReference>
<evidence type="ECO:0000256" key="6">
    <source>
        <dbReference type="PROSITE-ProRule" id="PRU00176"/>
    </source>
</evidence>
<dbReference type="CDD" id="cd00201">
    <property type="entry name" value="WW"/>
    <property type="match status" value="1"/>
</dbReference>
<name>A0A9D4ZB57_ADICA</name>
<dbReference type="Proteomes" id="UP000886520">
    <property type="component" value="Chromosome 16"/>
</dbReference>
<dbReference type="PANTHER" id="PTHR33405:SF20">
    <property type="entry name" value="PROTEIN FLX-LIKE 3"/>
    <property type="match status" value="1"/>
</dbReference>
<evidence type="ECO:0000256" key="1">
    <source>
        <dbReference type="ARBA" id="ARBA00005405"/>
    </source>
</evidence>
<dbReference type="AlphaFoldDB" id="A0A9D4ZB57"/>
<dbReference type="InterPro" id="IPR035979">
    <property type="entry name" value="RBD_domain_sf"/>
</dbReference>
<feature type="region of interest" description="Disordered" evidence="8">
    <location>
        <begin position="523"/>
        <end position="560"/>
    </location>
</feature>
<dbReference type="InterPro" id="IPR040353">
    <property type="entry name" value="FLX/FLX-like"/>
</dbReference>
<dbReference type="PROSITE" id="PS01159">
    <property type="entry name" value="WW_DOMAIN_1"/>
    <property type="match status" value="1"/>
</dbReference>
<keyword evidence="2" id="KW-0217">Developmental protein</keyword>
<feature type="domain" description="WW" evidence="9">
    <location>
        <begin position="351"/>
        <end position="384"/>
    </location>
</feature>
<keyword evidence="4 7" id="KW-0175">Coiled coil</keyword>
<dbReference type="InterPro" id="IPR036020">
    <property type="entry name" value="WW_dom_sf"/>
</dbReference>
<evidence type="ECO:0000256" key="4">
    <source>
        <dbReference type="ARBA" id="ARBA00023054"/>
    </source>
</evidence>
<keyword evidence="3" id="KW-0221">Differentiation</keyword>
<dbReference type="SUPFAM" id="SSF54928">
    <property type="entry name" value="RNA-binding domain, RBD"/>
    <property type="match status" value="1"/>
</dbReference>
<feature type="compositionally biased region" description="Polar residues" evidence="8">
    <location>
        <begin position="32"/>
        <end position="43"/>
    </location>
</feature>